<reference evidence="1 2" key="1">
    <citation type="submission" date="2024-05" db="EMBL/GenBank/DDBJ databases">
        <authorList>
            <person name="Wallberg A."/>
        </authorList>
    </citation>
    <scope>NUCLEOTIDE SEQUENCE [LARGE SCALE GENOMIC DNA]</scope>
</reference>
<gene>
    <name evidence="1" type="ORF">MNOR_LOCUS5860</name>
</gene>
<organism evidence="1 2">
    <name type="scientific">Meganyctiphanes norvegica</name>
    <name type="common">Northern krill</name>
    <name type="synonym">Thysanopoda norvegica</name>
    <dbReference type="NCBI Taxonomy" id="48144"/>
    <lineage>
        <taxon>Eukaryota</taxon>
        <taxon>Metazoa</taxon>
        <taxon>Ecdysozoa</taxon>
        <taxon>Arthropoda</taxon>
        <taxon>Crustacea</taxon>
        <taxon>Multicrustacea</taxon>
        <taxon>Malacostraca</taxon>
        <taxon>Eumalacostraca</taxon>
        <taxon>Eucarida</taxon>
        <taxon>Euphausiacea</taxon>
        <taxon>Euphausiidae</taxon>
        <taxon>Meganyctiphanes</taxon>
    </lineage>
</organism>
<keyword evidence="2" id="KW-1185">Reference proteome</keyword>
<dbReference type="PANTHER" id="PTHR10974">
    <property type="entry name" value="FI08016P-RELATED"/>
    <property type="match status" value="1"/>
</dbReference>
<dbReference type="PANTHER" id="PTHR10974:SF73">
    <property type="entry name" value="FI21235P1"/>
    <property type="match status" value="1"/>
</dbReference>
<dbReference type="Pfam" id="PF02995">
    <property type="entry name" value="DUF229"/>
    <property type="match status" value="1"/>
</dbReference>
<evidence type="ECO:0000313" key="1">
    <source>
        <dbReference type="EMBL" id="CAL4066613.1"/>
    </source>
</evidence>
<comment type="caution">
    <text evidence="1">The sequence shown here is derived from an EMBL/GenBank/DDBJ whole genome shotgun (WGS) entry which is preliminary data.</text>
</comment>
<dbReference type="AlphaFoldDB" id="A0AAV2Q0Y6"/>
<evidence type="ECO:0000313" key="2">
    <source>
        <dbReference type="Proteomes" id="UP001497623"/>
    </source>
</evidence>
<protein>
    <submittedName>
        <fullName evidence="1">Uncharacterized protein</fullName>
    </submittedName>
</protein>
<sequence length="410" mass="47495">MVLVRFHSRRLALALLLLITLCGVLHLISINSLQDVRDRILLRALVEENVYNSRSLSSDRHNPQHIACQHPDLDVKNPEIFRFFRQLDPIKCAEEPDWVVVSGSTATITKQAKEQHGGDIECEFTELLREDDDTNKRGITTATHDSFVFANSDFYWVSCTAKDGKKWENIMAGIRRDDDLLLDVGWDKVPEESLQMNFLMLGFDSLSHNTFIRTLPKSYKFLTEVLDANVLNGYNIVGDGTPQALIPILTGKTELELPEARRRMGEKAQFVNTYPFIWDDFKKNGYITLWAEDHPHIGTFNYRLKGFKEVPTQHYMRPFFVSAYPEYSNHPKLCLRDTPRHKVFFDYVKNFMDVYKKDPKFGFAFHTELSHDDYNLVSVADDDFLSLLKSLRDNEHLNNTILMIMSDHGH</sequence>
<dbReference type="EMBL" id="CAXKWB010002323">
    <property type="protein sequence ID" value="CAL4066613.1"/>
    <property type="molecule type" value="Genomic_DNA"/>
</dbReference>
<dbReference type="InterPro" id="IPR004245">
    <property type="entry name" value="DUF229"/>
</dbReference>
<name>A0AAV2Q0Y6_MEGNR</name>
<dbReference type="Proteomes" id="UP001497623">
    <property type="component" value="Unassembled WGS sequence"/>
</dbReference>
<accession>A0AAV2Q0Y6</accession>
<proteinExistence type="predicted"/>
<dbReference type="FunFam" id="3.40.720.10:FF:000017">
    <property type="entry name" value="Predicted protein"/>
    <property type="match status" value="1"/>
</dbReference>
<feature type="non-terminal residue" evidence="1">
    <location>
        <position position="410"/>
    </location>
</feature>
<dbReference type="CDD" id="cd16021">
    <property type="entry name" value="ALP_like"/>
    <property type="match status" value="1"/>
</dbReference>
<dbReference type="GO" id="GO:0005615">
    <property type="term" value="C:extracellular space"/>
    <property type="evidence" value="ECO:0007669"/>
    <property type="project" value="TreeGrafter"/>
</dbReference>
<dbReference type="Gene3D" id="3.40.720.10">
    <property type="entry name" value="Alkaline Phosphatase, subunit A"/>
    <property type="match status" value="1"/>
</dbReference>
<dbReference type="SUPFAM" id="SSF53649">
    <property type="entry name" value="Alkaline phosphatase-like"/>
    <property type="match status" value="1"/>
</dbReference>
<dbReference type="InterPro" id="IPR017850">
    <property type="entry name" value="Alkaline_phosphatase_core_sf"/>
</dbReference>